<sequence length="52" mass="5871">MSQLLAKSALAKQQNQILAWAYARRELVFISWALMEVSLITPLSLAILPWAD</sequence>
<name>A0A3B0UVJ3_9ZZZZ</name>
<evidence type="ECO:0000256" key="1">
    <source>
        <dbReference type="SAM" id="Phobius"/>
    </source>
</evidence>
<keyword evidence="1" id="KW-0812">Transmembrane</keyword>
<protein>
    <submittedName>
        <fullName evidence="2">Uncharacterized protein</fullName>
    </submittedName>
</protein>
<reference evidence="2" key="1">
    <citation type="submission" date="2018-06" db="EMBL/GenBank/DDBJ databases">
        <authorList>
            <person name="Zhirakovskaya E."/>
        </authorList>
    </citation>
    <scope>NUCLEOTIDE SEQUENCE</scope>
</reference>
<keyword evidence="1" id="KW-1133">Transmembrane helix</keyword>
<organism evidence="2">
    <name type="scientific">hydrothermal vent metagenome</name>
    <dbReference type="NCBI Taxonomy" id="652676"/>
    <lineage>
        <taxon>unclassified sequences</taxon>
        <taxon>metagenomes</taxon>
        <taxon>ecological metagenomes</taxon>
    </lineage>
</organism>
<feature type="non-terminal residue" evidence="2">
    <location>
        <position position="52"/>
    </location>
</feature>
<dbReference type="AlphaFoldDB" id="A0A3B0UVJ3"/>
<proteinExistence type="predicted"/>
<gene>
    <name evidence="2" type="ORF">MNBD_CHLOROFLEXI01-1340</name>
</gene>
<dbReference type="EMBL" id="UOEU01000333">
    <property type="protein sequence ID" value="VAW32193.1"/>
    <property type="molecule type" value="Genomic_DNA"/>
</dbReference>
<evidence type="ECO:0000313" key="2">
    <source>
        <dbReference type="EMBL" id="VAW32193.1"/>
    </source>
</evidence>
<accession>A0A3B0UVJ3</accession>
<keyword evidence="1" id="KW-0472">Membrane</keyword>
<feature type="transmembrane region" description="Helical" evidence="1">
    <location>
        <begin position="27"/>
        <end position="51"/>
    </location>
</feature>